<feature type="region of interest" description="Disordered" evidence="1">
    <location>
        <begin position="1"/>
        <end position="67"/>
    </location>
</feature>
<accession>A0A9D4C516</accession>
<comment type="caution">
    <text evidence="2">The sequence shown here is derived from an EMBL/GenBank/DDBJ whole genome shotgun (WGS) entry which is preliminary data.</text>
</comment>
<dbReference type="AlphaFoldDB" id="A0A9D4C516"/>
<name>A0A9D4C516_DREPO</name>
<evidence type="ECO:0000313" key="3">
    <source>
        <dbReference type="Proteomes" id="UP000828390"/>
    </source>
</evidence>
<feature type="compositionally biased region" description="Basic and acidic residues" evidence="1">
    <location>
        <begin position="15"/>
        <end position="32"/>
    </location>
</feature>
<dbReference type="Proteomes" id="UP000828390">
    <property type="component" value="Unassembled WGS sequence"/>
</dbReference>
<organism evidence="2 3">
    <name type="scientific">Dreissena polymorpha</name>
    <name type="common">Zebra mussel</name>
    <name type="synonym">Mytilus polymorpha</name>
    <dbReference type="NCBI Taxonomy" id="45954"/>
    <lineage>
        <taxon>Eukaryota</taxon>
        <taxon>Metazoa</taxon>
        <taxon>Spiralia</taxon>
        <taxon>Lophotrochozoa</taxon>
        <taxon>Mollusca</taxon>
        <taxon>Bivalvia</taxon>
        <taxon>Autobranchia</taxon>
        <taxon>Heteroconchia</taxon>
        <taxon>Euheterodonta</taxon>
        <taxon>Imparidentia</taxon>
        <taxon>Neoheterodontei</taxon>
        <taxon>Myida</taxon>
        <taxon>Dreissenoidea</taxon>
        <taxon>Dreissenidae</taxon>
        <taxon>Dreissena</taxon>
    </lineage>
</organism>
<gene>
    <name evidence="2" type="ORF">DPMN_059958</name>
</gene>
<proteinExistence type="predicted"/>
<protein>
    <submittedName>
        <fullName evidence="2">Uncharacterized protein</fullName>
    </submittedName>
</protein>
<reference evidence="2" key="1">
    <citation type="journal article" date="2019" name="bioRxiv">
        <title>The Genome of the Zebra Mussel, Dreissena polymorpha: A Resource for Invasive Species Research.</title>
        <authorList>
            <person name="McCartney M.A."/>
            <person name="Auch B."/>
            <person name="Kono T."/>
            <person name="Mallez S."/>
            <person name="Zhang Y."/>
            <person name="Obille A."/>
            <person name="Becker A."/>
            <person name="Abrahante J.E."/>
            <person name="Garbe J."/>
            <person name="Badalamenti J.P."/>
            <person name="Herman A."/>
            <person name="Mangelson H."/>
            <person name="Liachko I."/>
            <person name="Sullivan S."/>
            <person name="Sone E.D."/>
            <person name="Koren S."/>
            <person name="Silverstein K.A.T."/>
            <person name="Beckman K.B."/>
            <person name="Gohl D.M."/>
        </authorList>
    </citation>
    <scope>NUCLEOTIDE SEQUENCE</scope>
    <source>
        <strain evidence="2">Duluth1</strain>
        <tissue evidence="2">Whole animal</tissue>
    </source>
</reference>
<evidence type="ECO:0000313" key="2">
    <source>
        <dbReference type="EMBL" id="KAH3717178.1"/>
    </source>
</evidence>
<feature type="compositionally biased region" description="Acidic residues" evidence="1">
    <location>
        <begin position="33"/>
        <end position="50"/>
    </location>
</feature>
<dbReference type="EMBL" id="JAIWYP010000013">
    <property type="protein sequence ID" value="KAH3717178.1"/>
    <property type="molecule type" value="Genomic_DNA"/>
</dbReference>
<sequence length="80" mass="9074">MLKYVAKAKPGKKLPTTDRKSTNGYEKSRNDIVSDEEDLEDGSDDEMTEDVDPKEAGSDDEEANLDEDKINKRFVLYSKD</sequence>
<reference evidence="2" key="2">
    <citation type="submission" date="2020-11" db="EMBL/GenBank/DDBJ databases">
        <authorList>
            <person name="McCartney M.A."/>
            <person name="Auch B."/>
            <person name="Kono T."/>
            <person name="Mallez S."/>
            <person name="Becker A."/>
            <person name="Gohl D.M."/>
            <person name="Silverstein K.A.T."/>
            <person name="Koren S."/>
            <person name="Bechman K.B."/>
            <person name="Herman A."/>
            <person name="Abrahante J.E."/>
            <person name="Garbe J."/>
        </authorList>
    </citation>
    <scope>NUCLEOTIDE SEQUENCE</scope>
    <source>
        <strain evidence="2">Duluth1</strain>
        <tissue evidence="2">Whole animal</tissue>
    </source>
</reference>
<keyword evidence="3" id="KW-1185">Reference proteome</keyword>
<evidence type="ECO:0000256" key="1">
    <source>
        <dbReference type="SAM" id="MobiDB-lite"/>
    </source>
</evidence>